<evidence type="ECO:0000259" key="7">
    <source>
        <dbReference type="PROSITE" id="PS51294"/>
    </source>
</evidence>
<dbReference type="PROSITE" id="PS50090">
    <property type="entry name" value="MYB_LIKE"/>
    <property type="match status" value="2"/>
</dbReference>
<dbReference type="AlphaFoldDB" id="A0AAV7F1X0"/>
<sequence length="477" mass="53551">MAFMERGVGALGHGFLEKATHHLLRPAPLFTPLDWFRSTTSNGFTQTRDLLIYGDYQEAAPANNGFYLPPASNGMVEERSFVDGLFVHGHEGVGNEGGARRNGCRNAAAGKKGGGGSTSALVKGQWTAEEDSLLLKLVKQHGVRKWSVIAQHLVGRIGKQCRERWHNHLRPDIKKDTWSEEEEKLLVEAHQKVGNKWAEIAKRIPGRTENSIKNHWNATKRRQNSRRKTRKTTAQTGKPPHPCVLQDYIRTMYHHHSKSSHPSSNINNNNNIPISSNHSSTTTNESHDHLELLNTTTSTTAAALLNNYKDEDHLLQHYFYGAAADSSMGSSTRAPPPHEAMLGVEQLEQVLLSDDSVQQLMEMDELAFFVPSPVIDYYSDNSTTHHFHDQQDAATTLTSSHLHSDLYISYLLNGSADSGTSNEEEMKTNIYTKLPIHEQDHDEAFPRRREEMDLIEMVSNSSSKKIQSRCSSSQYYS</sequence>
<proteinExistence type="predicted"/>
<feature type="domain" description="SANT" evidence="6">
    <location>
        <begin position="173"/>
        <end position="224"/>
    </location>
</feature>
<dbReference type="GO" id="GO:0000978">
    <property type="term" value="F:RNA polymerase II cis-regulatory region sequence-specific DNA binding"/>
    <property type="evidence" value="ECO:0007669"/>
    <property type="project" value="TreeGrafter"/>
</dbReference>
<dbReference type="Pfam" id="PF13921">
    <property type="entry name" value="Myb_DNA-bind_6"/>
    <property type="match status" value="1"/>
</dbReference>
<evidence type="ECO:0000256" key="2">
    <source>
        <dbReference type="ARBA" id="ARBA00022737"/>
    </source>
</evidence>
<dbReference type="PROSITE" id="PS51294">
    <property type="entry name" value="HTH_MYB"/>
    <property type="match status" value="2"/>
</dbReference>
<dbReference type="PROSITE" id="PS51293">
    <property type="entry name" value="SANT"/>
    <property type="match status" value="1"/>
</dbReference>
<evidence type="ECO:0000259" key="5">
    <source>
        <dbReference type="PROSITE" id="PS50090"/>
    </source>
</evidence>
<feature type="domain" description="HTH myb-type" evidence="7">
    <location>
        <begin position="118"/>
        <end position="173"/>
    </location>
</feature>
<gene>
    <name evidence="8" type="ORF">H6P81_006846</name>
</gene>
<protein>
    <recommendedName>
        <fullName evidence="10">Transcription factor MYB98</fullName>
    </recommendedName>
</protein>
<dbReference type="GO" id="GO:0005634">
    <property type="term" value="C:nucleus"/>
    <property type="evidence" value="ECO:0007669"/>
    <property type="project" value="UniProtKB-SubCell"/>
</dbReference>
<dbReference type="InterPro" id="IPR017884">
    <property type="entry name" value="SANT_dom"/>
</dbReference>
<feature type="region of interest" description="Disordered" evidence="4">
    <location>
        <begin position="208"/>
        <end position="287"/>
    </location>
</feature>
<comment type="subcellular location">
    <subcellularLocation>
        <location evidence="1">Nucleus</location>
    </subcellularLocation>
</comment>
<keyword evidence="3" id="KW-0238">DNA-binding</keyword>
<feature type="compositionally biased region" description="Low complexity" evidence="4">
    <location>
        <begin position="260"/>
        <end position="284"/>
    </location>
</feature>
<dbReference type="PANTHER" id="PTHR45614">
    <property type="entry name" value="MYB PROTEIN-RELATED"/>
    <property type="match status" value="1"/>
</dbReference>
<dbReference type="Gene3D" id="1.10.10.60">
    <property type="entry name" value="Homeodomain-like"/>
    <property type="match status" value="2"/>
</dbReference>
<keyword evidence="2" id="KW-0677">Repeat</keyword>
<comment type="caution">
    <text evidence="8">The sequence shown here is derived from an EMBL/GenBank/DDBJ whole genome shotgun (WGS) entry which is preliminary data.</text>
</comment>
<evidence type="ECO:0000313" key="8">
    <source>
        <dbReference type="EMBL" id="KAG9453942.1"/>
    </source>
</evidence>
<dbReference type="EMBL" id="JAINDJ010000003">
    <property type="protein sequence ID" value="KAG9453942.1"/>
    <property type="molecule type" value="Genomic_DNA"/>
</dbReference>
<dbReference type="PANTHER" id="PTHR45614:SF218">
    <property type="entry name" value="TRANSCRIPTION FACTOR MYB119-RELATED"/>
    <property type="match status" value="1"/>
</dbReference>
<feature type="domain" description="HTH myb-type" evidence="7">
    <location>
        <begin position="174"/>
        <end position="224"/>
    </location>
</feature>
<dbReference type="FunFam" id="1.10.10.60:FF:000010">
    <property type="entry name" value="Transcriptional activator Myb isoform A"/>
    <property type="match status" value="1"/>
</dbReference>
<dbReference type="FunFam" id="1.10.10.60:FF:000381">
    <property type="entry name" value="Transcription factor MYB119"/>
    <property type="match status" value="1"/>
</dbReference>
<keyword evidence="9" id="KW-1185">Reference proteome</keyword>
<evidence type="ECO:0008006" key="10">
    <source>
        <dbReference type="Google" id="ProtNLM"/>
    </source>
</evidence>
<dbReference type="CDD" id="cd00167">
    <property type="entry name" value="SANT"/>
    <property type="match status" value="2"/>
</dbReference>
<name>A0AAV7F1X0_ARIFI</name>
<feature type="domain" description="Myb-like" evidence="5">
    <location>
        <begin position="118"/>
        <end position="169"/>
    </location>
</feature>
<dbReference type="InterPro" id="IPR009057">
    <property type="entry name" value="Homeodomain-like_sf"/>
</dbReference>
<dbReference type="GO" id="GO:0000981">
    <property type="term" value="F:DNA-binding transcription factor activity, RNA polymerase II-specific"/>
    <property type="evidence" value="ECO:0007669"/>
    <property type="project" value="TreeGrafter"/>
</dbReference>
<evidence type="ECO:0000313" key="9">
    <source>
        <dbReference type="Proteomes" id="UP000825729"/>
    </source>
</evidence>
<dbReference type="InterPro" id="IPR017930">
    <property type="entry name" value="Myb_dom"/>
</dbReference>
<dbReference type="InterPro" id="IPR001005">
    <property type="entry name" value="SANT/Myb"/>
</dbReference>
<evidence type="ECO:0000256" key="3">
    <source>
        <dbReference type="ARBA" id="ARBA00023125"/>
    </source>
</evidence>
<accession>A0AAV7F1X0</accession>
<feature type="compositionally biased region" description="Basic residues" evidence="4">
    <location>
        <begin position="218"/>
        <end position="231"/>
    </location>
</feature>
<reference evidence="8 9" key="1">
    <citation type="submission" date="2021-07" db="EMBL/GenBank/DDBJ databases">
        <title>The Aristolochia fimbriata genome: insights into angiosperm evolution, floral development and chemical biosynthesis.</title>
        <authorList>
            <person name="Jiao Y."/>
        </authorList>
    </citation>
    <scope>NUCLEOTIDE SEQUENCE [LARGE SCALE GENOMIC DNA]</scope>
    <source>
        <strain evidence="8">IBCAS-2021</strain>
        <tissue evidence="8">Leaf</tissue>
    </source>
</reference>
<evidence type="ECO:0000259" key="6">
    <source>
        <dbReference type="PROSITE" id="PS51293"/>
    </source>
</evidence>
<organism evidence="8 9">
    <name type="scientific">Aristolochia fimbriata</name>
    <name type="common">White veined hardy Dutchman's pipe vine</name>
    <dbReference type="NCBI Taxonomy" id="158543"/>
    <lineage>
        <taxon>Eukaryota</taxon>
        <taxon>Viridiplantae</taxon>
        <taxon>Streptophyta</taxon>
        <taxon>Embryophyta</taxon>
        <taxon>Tracheophyta</taxon>
        <taxon>Spermatophyta</taxon>
        <taxon>Magnoliopsida</taxon>
        <taxon>Magnoliidae</taxon>
        <taxon>Piperales</taxon>
        <taxon>Aristolochiaceae</taxon>
        <taxon>Aristolochia</taxon>
    </lineage>
</organism>
<dbReference type="SUPFAM" id="SSF46689">
    <property type="entry name" value="Homeodomain-like"/>
    <property type="match status" value="1"/>
</dbReference>
<evidence type="ECO:0000256" key="4">
    <source>
        <dbReference type="SAM" id="MobiDB-lite"/>
    </source>
</evidence>
<dbReference type="SMART" id="SM00717">
    <property type="entry name" value="SANT"/>
    <property type="match status" value="2"/>
</dbReference>
<feature type="compositionally biased region" description="Polar residues" evidence="4">
    <location>
        <begin position="208"/>
        <end position="217"/>
    </location>
</feature>
<dbReference type="InterPro" id="IPR050560">
    <property type="entry name" value="MYB_TF"/>
</dbReference>
<dbReference type="Proteomes" id="UP000825729">
    <property type="component" value="Unassembled WGS sequence"/>
</dbReference>
<feature type="domain" description="Myb-like" evidence="5">
    <location>
        <begin position="170"/>
        <end position="220"/>
    </location>
</feature>
<evidence type="ECO:0000256" key="1">
    <source>
        <dbReference type="ARBA" id="ARBA00004123"/>
    </source>
</evidence>